<sequence length="92" mass="9610">MPVLVSADIKQGFGTGYGISLVPEVHVGMETRPLTELVPFRLGVSLGARTMVSLGTGVDLGFFKLDTALGMMNGVFGGSKGIYAAVTSQLEF</sequence>
<accession>A0A938BNF1</accession>
<organism evidence="1 2">
    <name type="scientific">Candidatus Tanganyikabacteria bacterium</name>
    <dbReference type="NCBI Taxonomy" id="2961651"/>
    <lineage>
        <taxon>Bacteria</taxon>
        <taxon>Bacillati</taxon>
        <taxon>Candidatus Sericytochromatia</taxon>
        <taxon>Candidatus Tanganyikabacteria</taxon>
    </lineage>
</organism>
<proteinExistence type="predicted"/>
<evidence type="ECO:0008006" key="3">
    <source>
        <dbReference type="Google" id="ProtNLM"/>
    </source>
</evidence>
<dbReference type="EMBL" id="VGJX01000457">
    <property type="protein sequence ID" value="MBM3275134.1"/>
    <property type="molecule type" value="Genomic_DNA"/>
</dbReference>
<comment type="caution">
    <text evidence="1">The sequence shown here is derived from an EMBL/GenBank/DDBJ whole genome shotgun (WGS) entry which is preliminary data.</text>
</comment>
<protein>
    <recommendedName>
        <fullName evidence="3">DUF5723 domain-containing protein</fullName>
    </recommendedName>
</protein>
<evidence type="ECO:0000313" key="1">
    <source>
        <dbReference type="EMBL" id="MBM3275134.1"/>
    </source>
</evidence>
<dbReference type="AlphaFoldDB" id="A0A938BNF1"/>
<reference evidence="1 2" key="1">
    <citation type="submission" date="2019-03" db="EMBL/GenBank/DDBJ databases">
        <title>Lake Tanganyika Metagenome-Assembled Genomes (MAGs).</title>
        <authorList>
            <person name="Tran P."/>
        </authorList>
    </citation>
    <scope>NUCLEOTIDE SEQUENCE [LARGE SCALE GENOMIC DNA]</scope>
    <source>
        <strain evidence="1">K_DeepCast_65m_m2_236</strain>
    </source>
</reference>
<evidence type="ECO:0000313" key="2">
    <source>
        <dbReference type="Proteomes" id="UP000703893"/>
    </source>
</evidence>
<dbReference type="Proteomes" id="UP000703893">
    <property type="component" value="Unassembled WGS sequence"/>
</dbReference>
<name>A0A938BNF1_9BACT</name>
<gene>
    <name evidence="1" type="ORF">FJZ00_08265</name>
</gene>